<keyword evidence="7" id="KW-1185">Reference proteome</keyword>
<feature type="chain" id="PRO_5021710751" evidence="2">
    <location>
        <begin position="24"/>
        <end position="750"/>
    </location>
</feature>
<dbReference type="Proteomes" id="UP000320390">
    <property type="component" value="Chromosome"/>
</dbReference>
<dbReference type="Gene3D" id="3.50.30.30">
    <property type="match status" value="1"/>
</dbReference>
<dbReference type="AlphaFoldDB" id="A0A518ERG7"/>
<evidence type="ECO:0000259" key="5">
    <source>
        <dbReference type="Pfam" id="PF04389"/>
    </source>
</evidence>
<evidence type="ECO:0000259" key="4">
    <source>
        <dbReference type="Pfam" id="PF04253"/>
    </source>
</evidence>
<evidence type="ECO:0000259" key="3">
    <source>
        <dbReference type="Pfam" id="PF02225"/>
    </source>
</evidence>
<dbReference type="PANTHER" id="PTHR10404">
    <property type="entry name" value="N-ACETYLATED-ALPHA-LINKED ACIDIC DIPEPTIDASE"/>
    <property type="match status" value="1"/>
</dbReference>
<evidence type="ECO:0000313" key="6">
    <source>
        <dbReference type="EMBL" id="QDV06684.1"/>
    </source>
</evidence>
<feature type="domain" description="PA" evidence="3">
    <location>
        <begin position="173"/>
        <end position="241"/>
    </location>
</feature>
<protein>
    <submittedName>
        <fullName evidence="6">Peptidase family M28</fullName>
    </submittedName>
</protein>
<evidence type="ECO:0000313" key="7">
    <source>
        <dbReference type="Proteomes" id="UP000320390"/>
    </source>
</evidence>
<dbReference type="InterPro" id="IPR039373">
    <property type="entry name" value="Peptidase_M28B"/>
</dbReference>
<dbReference type="Gene3D" id="3.40.630.10">
    <property type="entry name" value="Zn peptidases"/>
    <property type="match status" value="1"/>
</dbReference>
<dbReference type="EMBL" id="CP036434">
    <property type="protein sequence ID" value="QDV06684.1"/>
    <property type="molecule type" value="Genomic_DNA"/>
</dbReference>
<dbReference type="Pfam" id="PF02225">
    <property type="entry name" value="PA"/>
    <property type="match status" value="1"/>
</dbReference>
<dbReference type="FunFam" id="3.40.630.10:FF:000101">
    <property type="entry name" value="N-acetylated alpha-linked acidic dipeptidase like 1"/>
    <property type="match status" value="1"/>
</dbReference>
<dbReference type="Pfam" id="PF04389">
    <property type="entry name" value="Peptidase_M28"/>
    <property type="match status" value="1"/>
</dbReference>
<feature type="domain" description="Transferrin receptor-like dimerisation" evidence="4">
    <location>
        <begin position="646"/>
        <end position="726"/>
    </location>
</feature>
<feature type="signal peptide" evidence="2">
    <location>
        <begin position="1"/>
        <end position="23"/>
    </location>
</feature>
<dbReference type="InterPro" id="IPR046450">
    <property type="entry name" value="PA_dom_sf"/>
</dbReference>
<name>A0A518ERG7_9BACT</name>
<keyword evidence="2" id="KW-0732">Signal</keyword>
<dbReference type="CDD" id="cd02121">
    <property type="entry name" value="PA_GCPII_like"/>
    <property type="match status" value="1"/>
</dbReference>
<evidence type="ECO:0000256" key="2">
    <source>
        <dbReference type="SAM" id="SignalP"/>
    </source>
</evidence>
<proteinExistence type="inferred from homology"/>
<feature type="domain" description="Peptidase M28" evidence="5">
    <location>
        <begin position="352"/>
        <end position="552"/>
    </location>
</feature>
<dbReference type="InterPro" id="IPR007365">
    <property type="entry name" value="TFR-like_dimer_dom"/>
</dbReference>
<dbReference type="InterPro" id="IPR036757">
    <property type="entry name" value="TFR-like_dimer_dom_sf"/>
</dbReference>
<dbReference type="SUPFAM" id="SSF47672">
    <property type="entry name" value="Transferrin receptor-like dimerisation domain"/>
    <property type="match status" value="1"/>
</dbReference>
<dbReference type="SUPFAM" id="SSF53187">
    <property type="entry name" value="Zn-dependent exopeptidases"/>
    <property type="match status" value="1"/>
</dbReference>
<dbReference type="PANTHER" id="PTHR10404:SF46">
    <property type="entry name" value="VACUOLAR PROTEIN SORTING-ASSOCIATED PROTEIN 70"/>
    <property type="match status" value="1"/>
</dbReference>
<dbReference type="OrthoDB" id="233977at2"/>
<dbReference type="Pfam" id="PF04253">
    <property type="entry name" value="TFR_dimer"/>
    <property type="match status" value="1"/>
</dbReference>
<dbReference type="SUPFAM" id="SSF52025">
    <property type="entry name" value="PA domain"/>
    <property type="match status" value="1"/>
</dbReference>
<dbReference type="InterPro" id="IPR007484">
    <property type="entry name" value="Peptidase_M28"/>
</dbReference>
<organism evidence="6 7">
    <name type="scientific">Saltatorellus ferox</name>
    <dbReference type="NCBI Taxonomy" id="2528018"/>
    <lineage>
        <taxon>Bacteria</taxon>
        <taxon>Pseudomonadati</taxon>
        <taxon>Planctomycetota</taxon>
        <taxon>Planctomycetia</taxon>
        <taxon>Planctomycetia incertae sedis</taxon>
        <taxon>Saltatorellus</taxon>
    </lineage>
</organism>
<dbReference type="RefSeq" id="WP_145197073.1">
    <property type="nucleotide sequence ID" value="NZ_CP036434.1"/>
</dbReference>
<dbReference type="Gene3D" id="1.20.930.40">
    <property type="entry name" value="Transferrin receptor-like, dimerisation domain"/>
    <property type="match status" value="1"/>
</dbReference>
<evidence type="ECO:0000256" key="1">
    <source>
        <dbReference type="ARBA" id="ARBA00005634"/>
    </source>
</evidence>
<accession>A0A518ERG7</accession>
<dbReference type="InterPro" id="IPR003137">
    <property type="entry name" value="PA_domain"/>
</dbReference>
<reference evidence="6 7" key="1">
    <citation type="submission" date="2019-02" db="EMBL/GenBank/DDBJ databases">
        <title>Deep-cultivation of Planctomycetes and their phenomic and genomic characterization uncovers novel biology.</title>
        <authorList>
            <person name="Wiegand S."/>
            <person name="Jogler M."/>
            <person name="Boedeker C."/>
            <person name="Pinto D."/>
            <person name="Vollmers J."/>
            <person name="Rivas-Marin E."/>
            <person name="Kohn T."/>
            <person name="Peeters S.H."/>
            <person name="Heuer A."/>
            <person name="Rast P."/>
            <person name="Oberbeckmann S."/>
            <person name="Bunk B."/>
            <person name="Jeske O."/>
            <person name="Meyerdierks A."/>
            <person name="Storesund J.E."/>
            <person name="Kallscheuer N."/>
            <person name="Luecker S."/>
            <person name="Lage O.M."/>
            <person name="Pohl T."/>
            <person name="Merkel B.J."/>
            <person name="Hornburger P."/>
            <person name="Mueller R.-W."/>
            <person name="Bruemmer F."/>
            <person name="Labrenz M."/>
            <person name="Spormann A.M."/>
            <person name="Op den Camp H."/>
            <person name="Overmann J."/>
            <person name="Amann R."/>
            <person name="Jetten M.S.M."/>
            <person name="Mascher T."/>
            <person name="Medema M.H."/>
            <person name="Devos D.P."/>
            <person name="Kaster A.-K."/>
            <person name="Ovreas L."/>
            <person name="Rohde M."/>
            <person name="Galperin M.Y."/>
            <person name="Jogler C."/>
        </authorList>
    </citation>
    <scope>NUCLEOTIDE SEQUENCE [LARGE SCALE GENOMIC DNA]</scope>
    <source>
        <strain evidence="6 7">Poly30</strain>
    </source>
</reference>
<sequence length="750" mass="79378" precursor="true">MLLSLSIACFSFLPQASPQQASAAAPQNASAAAPQNASAAAPLGLEYWSGESHATRLAHDEAVVQAIDPASLSSWHDLVASEPHSAGSEGDERLIASLASAFEGMGLEVQVHPFTTYLSRPVSAELEIVSPAQVTLSLTEGVLPGDPFSEDLDDADAALLRLGWNAYSGSGDVTGEVVYANYGRLEDFQKLRDLGVDCTGKIVMTRYGGNFRGYKAKYAEAAGAAGLIIFTDPADSGYGRGLEAPEGGWANCNQIQRGSLKTLLYSGDPLTPGREATADAERLDPAEVALPKIPVQPVGWLAATQIMAPMDGPSVPGDWQGGMPFRYRLTGGQDLRVRLAVEQKRELIETANVIATLRGTDSKPEDPGLIVGCHHDAWIYGASDPTSGLIGVLEAARVLTEQYKIRDEPPARTITFAAWGAEEHGVIGSTEWVEGNRMRIIRGGTLYVNLDAAASGLRLGVSASPSLTRLLAGAAARVPQPVVDAKGEVTYEGTALDAWLARTPGEALPRVGFLGGGSDHVSFLALCSLPSASISAGGAPGTAYHSLYDDLDWYRRVVGPDYESAALVTRVTAVAVDRAACAPLPPVDLAAPAAALARAAEALAKSHPTVFQETASLGPLIAHAEAQVKRAERVQSGLEASLAKADDRDATWRAEAEAVLRRMERDWLREAGLPGRPWYRNLYAAPDETSGYAAWPLPGLQKAALEGDQDLAAGQAAQLEDVLLRREARLEQLMRLLRGDESAVESSGQK</sequence>
<gene>
    <name evidence="6" type="ORF">Poly30_21990</name>
</gene>
<comment type="similarity">
    <text evidence="1">Belongs to the peptidase M28 family. M28B subfamily.</text>
</comment>